<accession>A0A9D4ULJ8</accession>
<keyword evidence="2" id="KW-1133">Transmembrane helix</keyword>
<dbReference type="PANTHER" id="PTHR31362:SF0">
    <property type="entry name" value="EXOSTOSIN DOMAIN-CONTAINING PROTEIN-RELATED"/>
    <property type="match status" value="1"/>
</dbReference>
<feature type="region of interest" description="Disordered" evidence="1">
    <location>
        <begin position="1"/>
        <end position="20"/>
    </location>
</feature>
<feature type="transmembrane region" description="Helical" evidence="2">
    <location>
        <begin position="61"/>
        <end position="80"/>
    </location>
</feature>
<evidence type="ECO:0000313" key="3">
    <source>
        <dbReference type="EMBL" id="KAI5070129.1"/>
    </source>
</evidence>
<dbReference type="Pfam" id="PF03385">
    <property type="entry name" value="STELLO"/>
    <property type="match status" value="1"/>
</dbReference>
<feature type="compositionally biased region" description="Basic and acidic residues" evidence="1">
    <location>
        <begin position="1"/>
        <end position="10"/>
    </location>
</feature>
<proteinExistence type="predicted"/>
<keyword evidence="2" id="KW-0472">Membrane</keyword>
<evidence type="ECO:0000256" key="1">
    <source>
        <dbReference type="SAM" id="MobiDB-lite"/>
    </source>
</evidence>
<keyword evidence="4" id="KW-1185">Reference proteome</keyword>
<sequence>MLVQEHRTEPRNGASELATSRPKSDIKINFQNGYFRSQLLKKDPALFSRKGTLLEYISENFIKLGILGLVFLSLLILFLVKNRGDSSALLCIQPSFKGPELIPFLDVEFERVVAVKDTSRFRVLKADKWIIVAASGVPTDEVMAMAKMQGWQVLAVGDSDTPSDWDVRGAIYLSIEQQAALKFRVLAHLPFTSHVRKSVGYLFAIQHGAKVIYDADEHASILGRNLSYVFDVALPESHSKTNNLLQFISLPNRTVVNPYIHFGQHSVWPRGLPLDHVSSINSDIYYDSVASGKQWVQHGLSNGLPDVDTVFYYTRKDVQELIDIKFDSRAPPVALPQGTMAPFSHFNTLFHTPAFWALMLPVSVNPQVSDVFRGFWAQKLLWEIGGYLAVYPPSIHRTDAKKAFSFEEEKDLHESVDMLINFLIGWSSKRTSFFMRVLELSYGLAEAGFWAAQDVEYTAAWLQDLVSVGYREPLLVSHDIERQMPPSGQSDQSEFVPLALSSIHLGVQETATVVSEIGNLLKWKQFYGRIVLILECSWPVSQTALGWRMLYGRIFRNVVLLSNQSDASFRVEANENWQTFKLLGEIFERYQHAEGFLFMKDNVVLNYWNLLQANKTKLWNLHKVSDAWKLVSHEERNGTEWYLKSSIKRTVKKMVSTMPVHFQMCYRENMGETHFAMSKSEAFYIPQRLVNDFVELSQLAVQAKLHPDLALPLFFLAMEPVDEYDTEAFSQVLYNMGSYAAYSPEVDIVRQPSAPSTQRQLVHVIKDMAAGDPLLQETL</sequence>
<organism evidence="3 4">
    <name type="scientific">Adiantum capillus-veneris</name>
    <name type="common">Maidenhair fern</name>
    <dbReference type="NCBI Taxonomy" id="13818"/>
    <lineage>
        <taxon>Eukaryota</taxon>
        <taxon>Viridiplantae</taxon>
        <taxon>Streptophyta</taxon>
        <taxon>Embryophyta</taxon>
        <taxon>Tracheophyta</taxon>
        <taxon>Polypodiopsida</taxon>
        <taxon>Polypodiidae</taxon>
        <taxon>Polypodiales</taxon>
        <taxon>Pteridineae</taxon>
        <taxon>Pteridaceae</taxon>
        <taxon>Vittarioideae</taxon>
        <taxon>Adiantum</taxon>
    </lineage>
</organism>
<evidence type="ECO:0000313" key="4">
    <source>
        <dbReference type="Proteomes" id="UP000886520"/>
    </source>
</evidence>
<dbReference type="PANTHER" id="PTHR31362">
    <property type="entry name" value="GLYCOSYLTRANSFERASE STELLO1-RELATED"/>
    <property type="match status" value="1"/>
</dbReference>
<dbReference type="EMBL" id="JABFUD020000014">
    <property type="protein sequence ID" value="KAI5070129.1"/>
    <property type="molecule type" value="Genomic_DNA"/>
</dbReference>
<reference evidence="3" key="1">
    <citation type="submission" date="2021-01" db="EMBL/GenBank/DDBJ databases">
        <title>Adiantum capillus-veneris genome.</title>
        <authorList>
            <person name="Fang Y."/>
            <person name="Liao Q."/>
        </authorList>
    </citation>
    <scope>NUCLEOTIDE SEQUENCE</scope>
    <source>
        <strain evidence="3">H3</strain>
        <tissue evidence="3">Leaf</tissue>
    </source>
</reference>
<dbReference type="Proteomes" id="UP000886520">
    <property type="component" value="Chromosome 14"/>
</dbReference>
<dbReference type="InterPro" id="IPR005049">
    <property type="entry name" value="STL-like"/>
</dbReference>
<dbReference type="OrthoDB" id="408493at2759"/>
<name>A0A9D4ULJ8_ADICA</name>
<dbReference type="AlphaFoldDB" id="A0A9D4ULJ8"/>
<comment type="caution">
    <text evidence="3">The sequence shown here is derived from an EMBL/GenBank/DDBJ whole genome shotgun (WGS) entry which is preliminary data.</text>
</comment>
<keyword evidence="2" id="KW-0812">Transmembrane</keyword>
<gene>
    <name evidence="3" type="ORF">GOP47_0014472</name>
</gene>
<protein>
    <submittedName>
        <fullName evidence="3">Uncharacterized protein</fullName>
    </submittedName>
</protein>
<evidence type="ECO:0000256" key="2">
    <source>
        <dbReference type="SAM" id="Phobius"/>
    </source>
</evidence>